<keyword evidence="1" id="KW-0028">Amino-acid biosynthesis</keyword>
<gene>
    <name evidence="5" type="ORF">C8A01DRAFT_18272</name>
</gene>
<evidence type="ECO:0000313" key="5">
    <source>
        <dbReference type="EMBL" id="KAK4035016.1"/>
    </source>
</evidence>
<evidence type="ECO:0000313" key="6">
    <source>
        <dbReference type="Proteomes" id="UP001303115"/>
    </source>
</evidence>
<dbReference type="PANTHER" id="PTHR45937:SF1">
    <property type="entry name" value="ASPARAGINE SYNTHETASE DOMAIN-CONTAINING PROTEIN 1"/>
    <property type="match status" value="1"/>
</dbReference>
<evidence type="ECO:0000256" key="1">
    <source>
        <dbReference type="ARBA" id="ARBA00022605"/>
    </source>
</evidence>
<dbReference type="SUPFAM" id="SSF56235">
    <property type="entry name" value="N-terminal nucleophile aminohydrolases (Ntn hydrolases)"/>
    <property type="match status" value="1"/>
</dbReference>
<accession>A0AAN6PEP5</accession>
<dbReference type="SUPFAM" id="SSF52402">
    <property type="entry name" value="Adenine nucleotide alpha hydrolases-like"/>
    <property type="match status" value="1"/>
</dbReference>
<dbReference type="EMBL" id="MU854458">
    <property type="protein sequence ID" value="KAK4035016.1"/>
    <property type="molecule type" value="Genomic_DNA"/>
</dbReference>
<proteinExistence type="predicted"/>
<keyword evidence="2" id="KW-0061">Asparagine biosynthesis</keyword>
<feature type="domain" description="Asparagine synthetase" evidence="4">
    <location>
        <begin position="465"/>
        <end position="572"/>
    </location>
</feature>
<dbReference type="CDD" id="cd03766">
    <property type="entry name" value="Gn_AT_II_novel"/>
    <property type="match status" value="1"/>
</dbReference>
<evidence type="ECO:0000259" key="4">
    <source>
        <dbReference type="Pfam" id="PF00733"/>
    </source>
</evidence>
<keyword evidence="6" id="KW-1185">Reference proteome</keyword>
<dbReference type="CDD" id="cd01991">
    <property type="entry name" value="Asn_synthase_B_C"/>
    <property type="match status" value="1"/>
</dbReference>
<dbReference type="AlphaFoldDB" id="A0AAN6PEP5"/>
<protein>
    <submittedName>
        <fullName evidence="5">Asparagine synthase-domain-containing protein</fullName>
    </submittedName>
</protein>
<dbReference type="InterPro" id="IPR014729">
    <property type="entry name" value="Rossmann-like_a/b/a_fold"/>
</dbReference>
<dbReference type="Proteomes" id="UP001303115">
    <property type="component" value="Unassembled WGS sequence"/>
</dbReference>
<reference evidence="6" key="1">
    <citation type="journal article" date="2023" name="Mol. Phylogenet. Evol.">
        <title>Genome-scale phylogeny and comparative genomics of the fungal order Sordariales.</title>
        <authorList>
            <person name="Hensen N."/>
            <person name="Bonometti L."/>
            <person name="Westerberg I."/>
            <person name="Brannstrom I.O."/>
            <person name="Guillou S."/>
            <person name="Cros-Aarteil S."/>
            <person name="Calhoun S."/>
            <person name="Haridas S."/>
            <person name="Kuo A."/>
            <person name="Mondo S."/>
            <person name="Pangilinan J."/>
            <person name="Riley R."/>
            <person name="LaButti K."/>
            <person name="Andreopoulos B."/>
            <person name="Lipzen A."/>
            <person name="Chen C."/>
            <person name="Yan M."/>
            <person name="Daum C."/>
            <person name="Ng V."/>
            <person name="Clum A."/>
            <person name="Steindorff A."/>
            <person name="Ohm R.A."/>
            <person name="Martin F."/>
            <person name="Silar P."/>
            <person name="Natvig D.O."/>
            <person name="Lalanne C."/>
            <person name="Gautier V."/>
            <person name="Ament-Velasquez S.L."/>
            <person name="Kruys A."/>
            <person name="Hutchinson M.I."/>
            <person name="Powell A.J."/>
            <person name="Barry K."/>
            <person name="Miller A.N."/>
            <person name="Grigoriev I.V."/>
            <person name="Debuchy R."/>
            <person name="Gladieux P."/>
            <person name="Hiltunen Thoren M."/>
            <person name="Johannesson H."/>
        </authorList>
    </citation>
    <scope>NUCLEOTIDE SEQUENCE [LARGE SCALE GENOMIC DNA]</scope>
    <source>
        <strain evidence="6">CBS 284.82</strain>
    </source>
</reference>
<evidence type="ECO:0000256" key="2">
    <source>
        <dbReference type="ARBA" id="ARBA00022888"/>
    </source>
</evidence>
<dbReference type="PANTHER" id="PTHR45937">
    <property type="entry name" value="ASPARAGINE SYNTHETASE DOMAIN-CONTAINING PROTEIN 1"/>
    <property type="match status" value="1"/>
</dbReference>
<dbReference type="InterPro" id="IPR001962">
    <property type="entry name" value="Asn_synthase"/>
</dbReference>
<dbReference type="GO" id="GO:0006529">
    <property type="term" value="P:asparagine biosynthetic process"/>
    <property type="evidence" value="ECO:0007669"/>
    <property type="project" value="UniProtKB-KW"/>
</dbReference>
<keyword evidence="3" id="KW-0315">Glutamine amidotransferase</keyword>
<dbReference type="GO" id="GO:0004066">
    <property type="term" value="F:asparagine synthase (glutamine-hydrolyzing) activity"/>
    <property type="evidence" value="ECO:0007669"/>
    <property type="project" value="InterPro"/>
</dbReference>
<evidence type="ECO:0000256" key="3">
    <source>
        <dbReference type="ARBA" id="ARBA00022962"/>
    </source>
</evidence>
<dbReference type="InterPro" id="IPR051857">
    <property type="entry name" value="Asn_synthetase_domain"/>
</dbReference>
<organism evidence="5 6">
    <name type="scientific">Parachaetomium inaequale</name>
    <dbReference type="NCBI Taxonomy" id="2588326"/>
    <lineage>
        <taxon>Eukaryota</taxon>
        <taxon>Fungi</taxon>
        <taxon>Dikarya</taxon>
        <taxon>Ascomycota</taxon>
        <taxon>Pezizomycotina</taxon>
        <taxon>Sordariomycetes</taxon>
        <taxon>Sordariomycetidae</taxon>
        <taxon>Sordariales</taxon>
        <taxon>Chaetomiaceae</taxon>
        <taxon>Parachaetomium</taxon>
    </lineage>
</organism>
<dbReference type="InterPro" id="IPR029055">
    <property type="entry name" value="Ntn_hydrolases_N"/>
</dbReference>
<sequence>MCGIHATISRTPPPLHSLPPELERCLRARGPDHFGQVDRSHLPQHTHQHTDIGTDTKTETETDWSLRFTSTVLALRGDHVARQPLTDDARCGSVLCWNGEAWRVGGGGAGGEKERVQGNDGEVVFGKLTAASSAAAAGAGGAGGGAAAGVAAGVDAVLEVLRGIEGPFAFVYYDAGAGRVFFGRDRLGRRSLLRATTEGGGLALCSVAGPAGEGWEEVEADGVYVVTVGGEVRPERHDWVVGEDAADFVSGIGRFNRALPTSCRQLTAQSPSVVALKEQLLESLRLRILNIPLPPAPDANGKTRVAVLFSGGLDCTVLARLCHDILDADQGIDLLNVAFENPRVVAQLRKENGNLPDFYEACPDRITGRKSFAELQKVCPGRAFRFVAAHRQQVISLIHPHNTEMDLSIAYALYFASRGQGFSTESPDSIPTPCTSPARVLLSGLGADELFGGYSRHPSAFQQRGHPGLIDELLLDVGRLGKRNLGRDDRVMAHWGKEVRFPFLDERLVRWAIETPAWEKCDFENGDEVSGVEAGKRILRLLALELGMENVAKEKKRAIQFGSRTAKMESGKVKGTTLIS</sequence>
<comment type="caution">
    <text evidence="5">The sequence shown here is derived from an EMBL/GenBank/DDBJ whole genome shotgun (WGS) entry which is preliminary data.</text>
</comment>
<dbReference type="Pfam" id="PF00733">
    <property type="entry name" value="Asn_synthase"/>
    <property type="match status" value="1"/>
</dbReference>
<dbReference type="Gene3D" id="3.40.50.620">
    <property type="entry name" value="HUPs"/>
    <property type="match status" value="1"/>
</dbReference>
<dbReference type="Gene3D" id="3.60.20.10">
    <property type="entry name" value="Glutamine Phosphoribosylpyrophosphate, subunit 1, domain 1"/>
    <property type="match status" value="1"/>
</dbReference>
<name>A0AAN6PEP5_9PEZI</name>